<sequence length="487" mass="51691">MAPIGTRSIGSFYSQQPLASSSPNQALLLPSSAATDVAISPLAFAPSASSTTWMAGSSASGSSPMHPALMAPPPPAGSMAAPAVSTSGTPVPSASAPTAYTPPAVFTTGALPPPFSRCLGATISLAMSMGLFPALRRSVNGPVYNPAHRVWTGQDQAILSSVQGSLSPAVSGLLVFAKTSQEAWMILERSFGSQSQARATALHRELNECEKLDSTATEFYNKVKSLADTLASIGLPLTDSEFNSHIVNGLDEEYDGLVEIINERAHTNPLMAHEVYSRLLLTEQRVEARRSSRTRGGGGGLAANAAYKGASPSASGKAPPPPPPSSGIPTTLPGSGGRRQCQLCGYDGHWASKCHRRFQKSFLGLGNDGKDTRNTARQVAMADRPAPQPKQYQPQGQTQSYSVDPYWYMDSGATEHLTSEMGKLQTKEPYRGSDKVHTANGAGRPVFDAWRVLAVYRWAAWLSPRVARYATVARLTWAVSLAEQPTY</sequence>
<reference evidence="2" key="1">
    <citation type="submission" date="2023-07" db="EMBL/GenBank/DDBJ databases">
        <title>A chromosome-level genome assembly of Lolium multiflorum.</title>
        <authorList>
            <person name="Chen Y."/>
            <person name="Copetti D."/>
            <person name="Kolliker R."/>
            <person name="Studer B."/>
        </authorList>
    </citation>
    <scope>NUCLEOTIDE SEQUENCE</scope>
    <source>
        <strain evidence="2">02402/16</strain>
        <tissue evidence="2">Leaf</tissue>
    </source>
</reference>
<dbReference type="EMBL" id="JAUUTY010000001">
    <property type="protein sequence ID" value="KAK1692899.1"/>
    <property type="molecule type" value="Genomic_DNA"/>
</dbReference>
<accession>A0AAD8X3Q4</accession>
<protein>
    <submittedName>
        <fullName evidence="2">Uncharacterized protein</fullName>
    </submittedName>
</protein>
<feature type="compositionally biased region" description="Low complexity" evidence="1">
    <location>
        <begin position="302"/>
        <end position="317"/>
    </location>
</feature>
<feature type="region of interest" description="Disordered" evidence="1">
    <location>
        <begin position="55"/>
        <end position="96"/>
    </location>
</feature>
<comment type="caution">
    <text evidence="2">The sequence shown here is derived from an EMBL/GenBank/DDBJ whole genome shotgun (WGS) entry which is preliminary data.</text>
</comment>
<feature type="compositionally biased region" description="Low complexity" evidence="1">
    <location>
        <begin position="77"/>
        <end position="96"/>
    </location>
</feature>
<evidence type="ECO:0000256" key="1">
    <source>
        <dbReference type="SAM" id="MobiDB-lite"/>
    </source>
</evidence>
<gene>
    <name evidence="2" type="ORF">QYE76_009596</name>
</gene>
<dbReference type="Pfam" id="PF14223">
    <property type="entry name" value="Retrotran_gag_2"/>
    <property type="match status" value="1"/>
</dbReference>
<dbReference type="PANTHER" id="PTHR47481">
    <property type="match status" value="1"/>
</dbReference>
<dbReference type="AlphaFoldDB" id="A0AAD8X3Q4"/>
<dbReference type="PANTHER" id="PTHR47481:SF31">
    <property type="entry name" value="OS01G0873500 PROTEIN"/>
    <property type="match status" value="1"/>
</dbReference>
<organism evidence="2 3">
    <name type="scientific">Lolium multiflorum</name>
    <name type="common">Italian ryegrass</name>
    <name type="synonym">Lolium perenne subsp. multiflorum</name>
    <dbReference type="NCBI Taxonomy" id="4521"/>
    <lineage>
        <taxon>Eukaryota</taxon>
        <taxon>Viridiplantae</taxon>
        <taxon>Streptophyta</taxon>
        <taxon>Embryophyta</taxon>
        <taxon>Tracheophyta</taxon>
        <taxon>Spermatophyta</taxon>
        <taxon>Magnoliopsida</taxon>
        <taxon>Liliopsida</taxon>
        <taxon>Poales</taxon>
        <taxon>Poaceae</taxon>
        <taxon>BOP clade</taxon>
        <taxon>Pooideae</taxon>
        <taxon>Poodae</taxon>
        <taxon>Poeae</taxon>
        <taxon>Poeae Chloroplast Group 2 (Poeae type)</taxon>
        <taxon>Loliodinae</taxon>
        <taxon>Loliinae</taxon>
        <taxon>Lolium</taxon>
    </lineage>
</organism>
<proteinExistence type="predicted"/>
<feature type="region of interest" description="Disordered" evidence="1">
    <location>
        <begin position="287"/>
        <end position="337"/>
    </location>
</feature>
<name>A0AAD8X3Q4_LOLMU</name>
<feature type="compositionally biased region" description="Low complexity" evidence="1">
    <location>
        <begin position="55"/>
        <end position="69"/>
    </location>
</feature>
<keyword evidence="3" id="KW-1185">Reference proteome</keyword>
<dbReference type="Proteomes" id="UP001231189">
    <property type="component" value="Unassembled WGS sequence"/>
</dbReference>
<evidence type="ECO:0000313" key="2">
    <source>
        <dbReference type="EMBL" id="KAK1692899.1"/>
    </source>
</evidence>
<evidence type="ECO:0000313" key="3">
    <source>
        <dbReference type="Proteomes" id="UP001231189"/>
    </source>
</evidence>